<evidence type="ECO:0000313" key="3">
    <source>
        <dbReference type="Proteomes" id="UP000060787"/>
    </source>
</evidence>
<dbReference type="STRING" id="84531.LA76x_1716"/>
<dbReference type="KEGG" id="lab:LA76x_1716"/>
<gene>
    <name evidence="2" type="ORF">LA76x_1716</name>
</gene>
<feature type="compositionally biased region" description="Basic residues" evidence="1">
    <location>
        <begin position="58"/>
        <end position="74"/>
    </location>
</feature>
<dbReference type="Proteomes" id="UP000060787">
    <property type="component" value="Chromosome"/>
</dbReference>
<dbReference type="EMBL" id="CP011129">
    <property type="protein sequence ID" value="ALN79872.1"/>
    <property type="molecule type" value="Genomic_DNA"/>
</dbReference>
<accession>A0A0S2F8L4</accession>
<reference evidence="2 3" key="1">
    <citation type="journal article" date="2015" name="BMC Genomics">
        <title>Comparative genomics and metabolic profiling of the genus Lysobacter.</title>
        <authorList>
            <person name="de Bruijn I."/>
            <person name="Cheng X."/>
            <person name="de Jager V."/>
            <person name="Exposito R.G."/>
            <person name="Watrous J."/>
            <person name="Patel N."/>
            <person name="Postma J."/>
            <person name="Dorrestein P.C."/>
            <person name="Kobayashi D."/>
            <person name="Raaijmakers J.M."/>
        </authorList>
    </citation>
    <scope>NUCLEOTIDE SEQUENCE [LARGE SCALE GENOMIC DNA]</scope>
    <source>
        <strain evidence="2 3">76</strain>
    </source>
</reference>
<dbReference type="PATRIC" id="fig|84531.8.peg.1746"/>
<name>A0A0S2F8L4_LYSAN</name>
<evidence type="ECO:0000313" key="2">
    <source>
        <dbReference type="EMBL" id="ALN79872.1"/>
    </source>
</evidence>
<evidence type="ECO:0000256" key="1">
    <source>
        <dbReference type="SAM" id="MobiDB-lite"/>
    </source>
</evidence>
<protein>
    <submittedName>
        <fullName evidence="2">Uncharacterized protein</fullName>
    </submittedName>
</protein>
<keyword evidence="3" id="KW-1185">Reference proteome</keyword>
<dbReference type="AlphaFoldDB" id="A0A0S2F8L4"/>
<sequence length="80" mass="8683">MVGHPALRKAAIRSYAAPTGAKGDHIPLAEGWRLKRRGSVAEALSARQSAMTAERGSAHARRRRMPASRPCRRAPGREKA</sequence>
<organism evidence="2 3">
    <name type="scientific">Lysobacter antibioticus</name>
    <dbReference type="NCBI Taxonomy" id="84531"/>
    <lineage>
        <taxon>Bacteria</taxon>
        <taxon>Pseudomonadati</taxon>
        <taxon>Pseudomonadota</taxon>
        <taxon>Gammaproteobacteria</taxon>
        <taxon>Lysobacterales</taxon>
        <taxon>Lysobacteraceae</taxon>
        <taxon>Lysobacter</taxon>
    </lineage>
</organism>
<feature type="region of interest" description="Disordered" evidence="1">
    <location>
        <begin position="46"/>
        <end position="80"/>
    </location>
</feature>
<proteinExistence type="predicted"/>